<comment type="catalytic activity">
    <reaction evidence="7">
        <text>L-threonyl-[protein] + ATP = O-phospho-L-threonyl-[protein] + ADP + H(+)</text>
        <dbReference type="Rhea" id="RHEA:46608"/>
        <dbReference type="Rhea" id="RHEA-COMP:11060"/>
        <dbReference type="Rhea" id="RHEA-COMP:11605"/>
        <dbReference type="ChEBI" id="CHEBI:15378"/>
        <dbReference type="ChEBI" id="CHEBI:30013"/>
        <dbReference type="ChEBI" id="CHEBI:30616"/>
        <dbReference type="ChEBI" id="CHEBI:61977"/>
        <dbReference type="ChEBI" id="CHEBI:456216"/>
        <dbReference type="EC" id="2.7.11.1"/>
    </reaction>
</comment>
<proteinExistence type="predicted"/>
<gene>
    <name evidence="13" type="ORF">BOTBODRAFT_54888</name>
</gene>
<dbReference type="EC" id="2.7.11.1" evidence="1"/>
<dbReference type="GO" id="GO:0035556">
    <property type="term" value="P:intracellular signal transduction"/>
    <property type="evidence" value="ECO:0007669"/>
    <property type="project" value="TreeGrafter"/>
</dbReference>
<evidence type="ECO:0000256" key="3">
    <source>
        <dbReference type="ARBA" id="ARBA00022679"/>
    </source>
</evidence>
<dbReference type="EMBL" id="KL198034">
    <property type="protein sequence ID" value="KDQ14975.1"/>
    <property type="molecule type" value="Genomic_DNA"/>
</dbReference>
<evidence type="ECO:0000256" key="5">
    <source>
        <dbReference type="ARBA" id="ARBA00022777"/>
    </source>
</evidence>
<sequence>MDLPPPSIPTPPLQPAPAHAYAPSTASSSSQNDTSMPFVERHICRLASVKESCDKELKKVVGLITTYFEERLRKEQQNELELDDPLKFRSHRDDASENGGDEADAEWGRRGRKTPTTSSSPTRTQRQPILSRLASIYGSNMGSGKRSPIRSKGAPTSTSSSGQWHTRAQSAVSRYLSRNIHAAAVPIQSGSSSREASQSRSPLPKTSNGADHAYPTTSTPRPSLAHRTSHLDLRTGEPPQVDPFMVTLHEIITTATVILEMPISTLTSRPKIFFELVQKVQTIGKAWDGHPNWHGRDWYVQLLLAVASLDHVVEWWGVEDQFWNFQDKEARCFVVFIELSLGGVEIAWINQAWAVVGSFPEESVGKPVAEVLAPQDKDVFVNATRQLLEDDSHPIEVQVKLCVEPEAESNAATARPPYRSMEGKGMLMRDRVDGTPTHTMWVLKPTSPAQPPESLPLLLDGDLLSLDQVNASFNRGTDAPPLLRPISTEPIMCRICERDFPDWFFEKHSGTCNEIHQLEANIGEYSECITELRGTIHGLITSLDRSLPATVVPEYRATPIYAPTSPPSLPTRIHRDSVRKMLERLDEILQAAYEIAVPALKEEQAAEPIENQRLLSPDSVDKLERVQRWVKPVPEDAGLARLVQDAETLMRTKVKDVVKMHNTIKYMEKVRREWEEKFAQGLVVLDESEQGREEQRRGQESGSGYGHGDEREGAEGAPSSANSEYAFDGSEPTPMAPSSPGPSSSREGGEGRTLAEIPPDGTGKTVRSRQSMHGLPADPYRTLTPPSPLVRPRDARSERHSIINPIVSPPSSGLASGPLSPRISTIAPFKTTPLSIKDFEIIKPISKGAFSSIFLVKKKTTRDYFAIKVLRKDDMIAKYQITNVKTERMILMKQTESPLVVKLYFTFQSKENLYLVMEYLNGGDCAALIKSLGSLPEEWTRAYVAEVVLGLEYLHERGVVHRDVKPDNLLIDQHGHLKLIDFGLSSIGLLGRQTGDPRSNQSSLGLDRGAKRASRVPSMETPQQPSNSPLQSFAAGLTKEPRSHSNSGSRAPPPTPIPTAQKFIGTPDYLAPEIILGLGGGHWAVDWWGLGVITYEFLYGIPPFHAETHEKVFGNIISRCIEWHEEWIDMSPEARDFMDRLLTLDPTKRLGCNGAQEVKEHPFLRNVKWEEVLTQQPAFVPQTANPESTDYFDARGAIPQHFPEESPVVVLEATSEAAHPIPPPLGDALLPSHDDFGSFAFKNLHILKQANDNVVRKLQADQLRALETSTILERRRSTS</sequence>
<dbReference type="GO" id="GO:0004674">
    <property type="term" value="F:protein serine/threonine kinase activity"/>
    <property type="evidence" value="ECO:0007669"/>
    <property type="project" value="UniProtKB-KW"/>
</dbReference>
<accession>A0A067MJS5</accession>
<feature type="region of interest" description="Disordered" evidence="9">
    <location>
        <begin position="83"/>
        <end position="170"/>
    </location>
</feature>
<dbReference type="Proteomes" id="UP000027195">
    <property type="component" value="Unassembled WGS sequence"/>
</dbReference>
<keyword evidence="5" id="KW-0418">Kinase</keyword>
<dbReference type="PROSITE" id="PS51285">
    <property type="entry name" value="AGC_KINASE_CTER"/>
    <property type="match status" value="1"/>
</dbReference>
<keyword evidence="6" id="KW-0067">ATP-binding</keyword>
<dbReference type="OrthoDB" id="162894at2759"/>
<evidence type="ECO:0000256" key="4">
    <source>
        <dbReference type="ARBA" id="ARBA00022741"/>
    </source>
</evidence>
<feature type="region of interest" description="Disordered" evidence="9">
    <location>
        <begin position="685"/>
        <end position="793"/>
    </location>
</feature>
<feature type="compositionally biased region" description="Polar residues" evidence="9">
    <location>
        <begin position="204"/>
        <end position="221"/>
    </location>
</feature>
<dbReference type="PANTHER" id="PTHR24356:SF1">
    <property type="entry name" value="SERINE_THREONINE-PROTEIN KINASE GREATWALL"/>
    <property type="match status" value="1"/>
</dbReference>
<dbReference type="Pfam" id="PF00069">
    <property type="entry name" value="Pkinase"/>
    <property type="match status" value="2"/>
</dbReference>
<feature type="compositionally biased region" description="Polar residues" evidence="9">
    <location>
        <begin position="1020"/>
        <end position="1031"/>
    </location>
</feature>
<dbReference type="PROSITE" id="PS00108">
    <property type="entry name" value="PROTEIN_KINASE_ST"/>
    <property type="match status" value="1"/>
</dbReference>
<keyword evidence="4" id="KW-0547">Nucleotide-binding</keyword>
<feature type="region of interest" description="Disordered" evidence="9">
    <location>
        <begin position="993"/>
        <end position="1063"/>
    </location>
</feature>
<dbReference type="AlphaFoldDB" id="A0A067MJS5"/>
<evidence type="ECO:0000259" key="12">
    <source>
        <dbReference type="PROSITE" id="PS51285"/>
    </source>
</evidence>
<feature type="domain" description="AGC-kinase C-terminal" evidence="12">
    <location>
        <begin position="1165"/>
        <end position="1251"/>
    </location>
</feature>
<dbReference type="InParanoid" id="A0A067MJS5"/>
<keyword evidence="14" id="KW-1185">Reference proteome</keyword>
<dbReference type="SMART" id="SM00220">
    <property type="entry name" value="S_TKc"/>
    <property type="match status" value="1"/>
</dbReference>
<dbReference type="InterPro" id="IPR000014">
    <property type="entry name" value="PAS"/>
</dbReference>
<dbReference type="InterPro" id="IPR050236">
    <property type="entry name" value="Ser_Thr_kinase_AGC"/>
</dbReference>
<feature type="compositionally biased region" description="Polar residues" evidence="9">
    <location>
        <begin position="154"/>
        <end position="170"/>
    </location>
</feature>
<dbReference type="PANTHER" id="PTHR24356">
    <property type="entry name" value="SERINE/THREONINE-PROTEIN KINASE"/>
    <property type="match status" value="1"/>
</dbReference>
<dbReference type="InterPro" id="IPR000719">
    <property type="entry name" value="Prot_kinase_dom"/>
</dbReference>
<evidence type="ECO:0000259" key="11">
    <source>
        <dbReference type="PROSITE" id="PS50112"/>
    </source>
</evidence>
<evidence type="ECO:0000256" key="1">
    <source>
        <dbReference type="ARBA" id="ARBA00012513"/>
    </source>
</evidence>
<dbReference type="GO" id="GO:0005634">
    <property type="term" value="C:nucleus"/>
    <property type="evidence" value="ECO:0007669"/>
    <property type="project" value="TreeGrafter"/>
</dbReference>
<evidence type="ECO:0000313" key="13">
    <source>
        <dbReference type="EMBL" id="KDQ14975.1"/>
    </source>
</evidence>
<evidence type="ECO:0000256" key="6">
    <source>
        <dbReference type="ARBA" id="ARBA00022840"/>
    </source>
</evidence>
<feature type="compositionally biased region" description="Low complexity" evidence="9">
    <location>
        <begin position="16"/>
        <end position="30"/>
    </location>
</feature>
<dbReference type="PROSITE" id="PS50011">
    <property type="entry name" value="PROTEIN_KINASE_DOM"/>
    <property type="match status" value="1"/>
</dbReference>
<dbReference type="InterPro" id="IPR000961">
    <property type="entry name" value="AGC-kinase_C"/>
</dbReference>
<keyword evidence="2" id="KW-0723">Serine/threonine-protein kinase</keyword>
<dbReference type="HOGENOM" id="CLU_000709_1_0_1"/>
<feature type="region of interest" description="Disordered" evidence="9">
    <location>
        <begin position="1"/>
        <end position="35"/>
    </location>
</feature>
<dbReference type="Gene3D" id="3.30.200.20">
    <property type="entry name" value="Phosphorylase Kinase, domain 1"/>
    <property type="match status" value="2"/>
</dbReference>
<name>A0A067MJS5_BOTB1</name>
<dbReference type="SUPFAM" id="SSF56112">
    <property type="entry name" value="Protein kinase-like (PK-like)"/>
    <property type="match status" value="1"/>
</dbReference>
<dbReference type="Gene3D" id="1.10.510.10">
    <property type="entry name" value="Transferase(Phosphotransferase) domain 1"/>
    <property type="match status" value="2"/>
</dbReference>
<organism evidence="13 14">
    <name type="scientific">Botryobasidium botryosum (strain FD-172 SS1)</name>
    <dbReference type="NCBI Taxonomy" id="930990"/>
    <lineage>
        <taxon>Eukaryota</taxon>
        <taxon>Fungi</taxon>
        <taxon>Dikarya</taxon>
        <taxon>Basidiomycota</taxon>
        <taxon>Agaricomycotina</taxon>
        <taxon>Agaricomycetes</taxon>
        <taxon>Cantharellales</taxon>
        <taxon>Botryobasidiaceae</taxon>
        <taxon>Botryobasidium</taxon>
    </lineage>
</organism>
<dbReference type="FunFam" id="3.30.200.20:FF:000408">
    <property type="entry name" value="Serine/threonine-protein kinase RIM15"/>
    <property type="match status" value="1"/>
</dbReference>
<feature type="domain" description="PAS" evidence="11">
    <location>
        <begin position="355"/>
        <end position="391"/>
    </location>
</feature>
<reference evidence="14" key="1">
    <citation type="journal article" date="2014" name="Proc. Natl. Acad. Sci. U.S.A.">
        <title>Extensive sampling of basidiomycete genomes demonstrates inadequacy of the white-rot/brown-rot paradigm for wood decay fungi.</title>
        <authorList>
            <person name="Riley R."/>
            <person name="Salamov A.A."/>
            <person name="Brown D.W."/>
            <person name="Nagy L.G."/>
            <person name="Floudas D."/>
            <person name="Held B.W."/>
            <person name="Levasseur A."/>
            <person name="Lombard V."/>
            <person name="Morin E."/>
            <person name="Otillar R."/>
            <person name="Lindquist E.A."/>
            <person name="Sun H."/>
            <person name="LaButti K.M."/>
            <person name="Schmutz J."/>
            <person name="Jabbour D."/>
            <person name="Luo H."/>
            <person name="Baker S.E."/>
            <person name="Pisabarro A.G."/>
            <person name="Walton J.D."/>
            <person name="Blanchette R.A."/>
            <person name="Henrissat B."/>
            <person name="Martin F."/>
            <person name="Cullen D."/>
            <person name="Hibbett D.S."/>
            <person name="Grigoriev I.V."/>
        </authorList>
    </citation>
    <scope>NUCLEOTIDE SEQUENCE [LARGE SCALE GENOMIC DNA]</scope>
    <source>
        <strain evidence="14">FD-172 SS1</strain>
    </source>
</reference>
<dbReference type="GO" id="GO:0005737">
    <property type="term" value="C:cytoplasm"/>
    <property type="evidence" value="ECO:0007669"/>
    <property type="project" value="TreeGrafter"/>
</dbReference>
<evidence type="ECO:0000256" key="7">
    <source>
        <dbReference type="ARBA" id="ARBA00047899"/>
    </source>
</evidence>
<evidence type="ECO:0000256" key="9">
    <source>
        <dbReference type="SAM" id="MobiDB-lite"/>
    </source>
</evidence>
<feature type="compositionally biased region" description="Pro residues" evidence="9">
    <location>
        <begin position="1"/>
        <end position="15"/>
    </location>
</feature>
<feature type="compositionally biased region" description="Basic and acidic residues" evidence="9">
    <location>
        <begin position="689"/>
        <end position="699"/>
    </location>
</feature>
<dbReference type="STRING" id="930990.A0A067MJS5"/>
<feature type="region of interest" description="Disordered" evidence="9">
    <location>
        <begin position="186"/>
        <end position="226"/>
    </location>
</feature>
<evidence type="ECO:0000313" key="14">
    <source>
        <dbReference type="Proteomes" id="UP000027195"/>
    </source>
</evidence>
<dbReference type="PROSITE" id="PS50112">
    <property type="entry name" value="PAS"/>
    <property type="match status" value="1"/>
</dbReference>
<feature type="compositionally biased region" description="Low complexity" evidence="9">
    <location>
        <begin position="188"/>
        <end position="201"/>
    </location>
</feature>
<evidence type="ECO:0000256" key="2">
    <source>
        <dbReference type="ARBA" id="ARBA00022527"/>
    </source>
</evidence>
<feature type="compositionally biased region" description="Basic and acidic residues" evidence="9">
    <location>
        <begin position="84"/>
        <end position="95"/>
    </location>
</feature>
<evidence type="ECO:0000256" key="8">
    <source>
        <dbReference type="ARBA" id="ARBA00048679"/>
    </source>
</evidence>
<dbReference type="CDD" id="cd05579">
    <property type="entry name" value="STKc_MAST_like"/>
    <property type="match status" value="1"/>
</dbReference>
<keyword evidence="3" id="KW-0808">Transferase</keyword>
<evidence type="ECO:0000259" key="10">
    <source>
        <dbReference type="PROSITE" id="PS50011"/>
    </source>
</evidence>
<dbReference type="InterPro" id="IPR008271">
    <property type="entry name" value="Ser/Thr_kinase_AS"/>
</dbReference>
<dbReference type="GO" id="GO:0005524">
    <property type="term" value="F:ATP binding"/>
    <property type="evidence" value="ECO:0007669"/>
    <property type="project" value="UniProtKB-KW"/>
</dbReference>
<feature type="domain" description="Protein kinase" evidence="10">
    <location>
        <begin position="839"/>
        <end position="1164"/>
    </location>
</feature>
<comment type="catalytic activity">
    <reaction evidence="8">
        <text>L-seryl-[protein] + ATP = O-phospho-L-seryl-[protein] + ADP + H(+)</text>
        <dbReference type="Rhea" id="RHEA:17989"/>
        <dbReference type="Rhea" id="RHEA-COMP:9863"/>
        <dbReference type="Rhea" id="RHEA-COMP:11604"/>
        <dbReference type="ChEBI" id="CHEBI:15378"/>
        <dbReference type="ChEBI" id="CHEBI:29999"/>
        <dbReference type="ChEBI" id="CHEBI:30616"/>
        <dbReference type="ChEBI" id="CHEBI:83421"/>
        <dbReference type="ChEBI" id="CHEBI:456216"/>
        <dbReference type="EC" id="2.7.11.1"/>
    </reaction>
</comment>
<dbReference type="FunCoup" id="A0A067MJS5">
    <property type="interactions" value="290"/>
</dbReference>
<feature type="compositionally biased region" description="Low complexity" evidence="9">
    <location>
        <begin position="114"/>
        <end position="128"/>
    </location>
</feature>
<protein>
    <recommendedName>
        <fullName evidence="1">non-specific serine/threonine protein kinase</fullName>
        <ecNumber evidence="1">2.7.11.1</ecNumber>
    </recommendedName>
</protein>
<dbReference type="InterPro" id="IPR011009">
    <property type="entry name" value="Kinase-like_dom_sf"/>
</dbReference>